<dbReference type="InterPro" id="IPR001173">
    <property type="entry name" value="Glyco_trans_2-like"/>
</dbReference>
<dbReference type="Pfam" id="PF00535">
    <property type="entry name" value="Glycos_transf_2"/>
    <property type="match status" value="1"/>
</dbReference>
<keyword evidence="3" id="KW-1185">Reference proteome</keyword>
<dbReference type="InterPro" id="IPR029044">
    <property type="entry name" value="Nucleotide-diphossugar_trans"/>
</dbReference>
<dbReference type="EMBL" id="CP006254">
    <property type="protein sequence ID" value="AGT33810.1"/>
    <property type="molecule type" value="Genomic_DNA"/>
</dbReference>
<dbReference type="AlphaFoldDB" id="S5ZHT2"/>
<gene>
    <name evidence="2" type="ORF">M493_18020</name>
</gene>
<name>S5ZHT2_GEOG3</name>
<evidence type="ECO:0000259" key="1">
    <source>
        <dbReference type="Pfam" id="PF00535"/>
    </source>
</evidence>
<accession>S5ZHT2</accession>
<reference evidence="2 3" key="1">
    <citation type="journal article" date="2014" name="Genome Announc.">
        <title>Complete Genome Sequence of the Thermophilic Polychlorinated Biphenyl Degrader Geobacillus sp. Strain JF8 (NBRC 109937).</title>
        <authorList>
            <person name="Shintani M."/>
            <person name="Ohtsubo Y."/>
            <person name="Fukuda K."/>
            <person name="Hosoyama A."/>
            <person name="Ohji S."/>
            <person name="Yamazoe A."/>
            <person name="Fujita N."/>
            <person name="Nagata Y."/>
            <person name="Tsuda M."/>
            <person name="Hatta T."/>
            <person name="Kimbara K."/>
        </authorList>
    </citation>
    <scope>NUCLEOTIDE SEQUENCE [LARGE SCALE GENOMIC DNA]</scope>
    <source>
        <strain evidence="2 3">JF8</strain>
    </source>
</reference>
<protein>
    <submittedName>
        <fullName evidence="2">Glycosyltransferase</fullName>
    </submittedName>
</protein>
<dbReference type="CDD" id="cd00761">
    <property type="entry name" value="Glyco_tranf_GTA_type"/>
    <property type="match status" value="1"/>
</dbReference>
<evidence type="ECO:0000313" key="2">
    <source>
        <dbReference type="EMBL" id="AGT33810.1"/>
    </source>
</evidence>
<proteinExistence type="predicted"/>
<dbReference type="SUPFAM" id="SSF53448">
    <property type="entry name" value="Nucleotide-diphospho-sugar transferases"/>
    <property type="match status" value="1"/>
</dbReference>
<dbReference type="KEGG" id="gjf:M493_18020"/>
<sequence>MLGKRREAVDWLHPFVSVVIPTYNRPYPLAELLEALSRQTYRHFEVVIVNDGGAPVHDVIALYPELAIRLLDSGGNRGQVAARNIGVQEARGDLIMLCDDDDLVLPCHLERMVTALRDADFAYADAEIVEYRVEHHQRIPASRFLFAYECDLEAMRTFSTYVPSGSVYRKALHDNIGYFDPSVHHYWDWDFFLRAAAACRVTRVAAATVLYAFSADGDNVSRQLDDKRRAYLRRLCEKHGLGDLPVKNFWLLLDEPEVAKRRAKSEVIWDGQPVVSRFWAQKNASDH</sequence>
<dbReference type="PATRIC" id="fig|1345697.3.peg.3557"/>
<dbReference type="Proteomes" id="UP000015500">
    <property type="component" value="Chromosome"/>
</dbReference>
<organism evidence="2 3">
    <name type="scientific">Geobacillus genomosp. 3</name>
    <dbReference type="NCBI Taxonomy" id="1921421"/>
    <lineage>
        <taxon>Bacteria</taxon>
        <taxon>Bacillati</taxon>
        <taxon>Bacillota</taxon>
        <taxon>Bacilli</taxon>
        <taxon>Bacillales</taxon>
        <taxon>Anoxybacillaceae</taxon>
        <taxon>Geobacillus</taxon>
    </lineage>
</organism>
<feature type="domain" description="Glycosyltransferase 2-like" evidence="1">
    <location>
        <begin position="17"/>
        <end position="176"/>
    </location>
</feature>
<dbReference type="STRING" id="1921421.M493_18020"/>
<dbReference type="Gene3D" id="3.90.550.10">
    <property type="entry name" value="Spore Coat Polysaccharide Biosynthesis Protein SpsA, Chain A"/>
    <property type="match status" value="1"/>
</dbReference>
<evidence type="ECO:0000313" key="3">
    <source>
        <dbReference type="Proteomes" id="UP000015500"/>
    </source>
</evidence>
<dbReference type="PANTHER" id="PTHR43685:SF2">
    <property type="entry name" value="GLYCOSYLTRANSFERASE 2-LIKE DOMAIN-CONTAINING PROTEIN"/>
    <property type="match status" value="1"/>
</dbReference>
<dbReference type="HOGENOM" id="CLU_075247_0_0_9"/>
<dbReference type="InterPro" id="IPR050834">
    <property type="entry name" value="Glycosyltransf_2"/>
</dbReference>
<dbReference type="GO" id="GO:0016740">
    <property type="term" value="F:transferase activity"/>
    <property type="evidence" value="ECO:0007669"/>
    <property type="project" value="UniProtKB-KW"/>
</dbReference>
<dbReference type="PANTHER" id="PTHR43685">
    <property type="entry name" value="GLYCOSYLTRANSFERASE"/>
    <property type="match status" value="1"/>
</dbReference>